<reference evidence="2" key="1">
    <citation type="submission" date="2013-01" db="EMBL/GenBank/DDBJ databases">
        <title>Draft Genome Sequence of a Mulberry Tree, Morus notabilis C.K. Schneid.</title>
        <authorList>
            <person name="He N."/>
            <person name="Zhao S."/>
        </authorList>
    </citation>
    <scope>NUCLEOTIDE SEQUENCE</scope>
</reference>
<dbReference type="AlphaFoldDB" id="W9SJL0"/>
<dbReference type="PANTHER" id="PTHR37764">
    <property type="entry name" value="KETOSE/ALDOSE ISOMERASE, PUTATIVE (MOG1/PSBP/DUF1795-LIKE PHOTOSYSTEM II REACTION CENTER PSBP FAMILY PROTEIN)-RELATED"/>
    <property type="match status" value="1"/>
</dbReference>
<evidence type="ECO:0008006" key="3">
    <source>
        <dbReference type="Google" id="ProtNLM"/>
    </source>
</evidence>
<dbReference type="GO" id="GO:0009507">
    <property type="term" value="C:chloroplast"/>
    <property type="evidence" value="ECO:0007669"/>
    <property type="project" value="TreeGrafter"/>
</dbReference>
<name>W9SJL0_9ROSA</name>
<proteinExistence type="predicted"/>
<evidence type="ECO:0000313" key="1">
    <source>
        <dbReference type="EMBL" id="EXC31825.1"/>
    </source>
</evidence>
<dbReference type="PANTHER" id="PTHR37764:SF1">
    <property type="entry name" value="KETOSE_ALDOSE ISOMERASE, PUTATIVE (MOG1_PSBP_DUF1795-LIKE PHOTOSYSTEM II REACTION CENTER PSBP FAMILY PROTEIN)-RELATED"/>
    <property type="match status" value="1"/>
</dbReference>
<dbReference type="eggNOG" id="KOG4599">
    <property type="taxonomic scope" value="Eukaryota"/>
</dbReference>
<dbReference type="STRING" id="981085.W9SJL0"/>
<dbReference type="InterPro" id="IPR016123">
    <property type="entry name" value="Mog1/PsbP_a/b/a-sand"/>
</dbReference>
<dbReference type="OrthoDB" id="1621991at2759"/>
<dbReference type="KEGG" id="mnt:21403542"/>
<dbReference type="SUPFAM" id="SSF55724">
    <property type="entry name" value="Mog1p/PsbP-like"/>
    <property type="match status" value="1"/>
</dbReference>
<sequence length="248" mass="26923">MAILLSLSPPNPVFPKIPSLLTPNPNSTFSSITTTSRRHSILKITSLFVISFAPQQFSLARSSEQAPAPALAKPSLSGIVNTKSWFQFVGNGFAIRIPPQFEDIMEPEDFDAGLSLYGDKAKPKTFAARFASPDGSEVLSVIVRPTNQLKITFLEATDVTDLGSLKEAARIFIPGGATLYSARTLKIKEEEGYRTYYFYEFGRDDQHVALVAAVNSGKAIIAGATAPQSKWDDDGMKLRSAAISMTVL</sequence>
<organism evidence="1 2">
    <name type="scientific">Morus notabilis</name>
    <dbReference type="NCBI Taxonomy" id="981085"/>
    <lineage>
        <taxon>Eukaryota</taxon>
        <taxon>Viridiplantae</taxon>
        <taxon>Streptophyta</taxon>
        <taxon>Embryophyta</taxon>
        <taxon>Tracheophyta</taxon>
        <taxon>Spermatophyta</taxon>
        <taxon>Magnoliopsida</taxon>
        <taxon>eudicotyledons</taxon>
        <taxon>Gunneridae</taxon>
        <taxon>Pentapetalae</taxon>
        <taxon>rosids</taxon>
        <taxon>fabids</taxon>
        <taxon>Rosales</taxon>
        <taxon>Moraceae</taxon>
        <taxon>Moreae</taxon>
        <taxon>Morus</taxon>
    </lineage>
</organism>
<dbReference type="EMBL" id="KE346271">
    <property type="protein sequence ID" value="EXC31825.1"/>
    <property type="molecule type" value="Genomic_DNA"/>
</dbReference>
<accession>W9SJL0</accession>
<keyword evidence="2" id="KW-1185">Reference proteome</keyword>
<evidence type="ECO:0000313" key="2">
    <source>
        <dbReference type="Proteomes" id="UP000030645"/>
    </source>
</evidence>
<dbReference type="Gene3D" id="3.40.1000.10">
    <property type="entry name" value="Mog1/PsbP, alpha/beta/alpha sandwich"/>
    <property type="match status" value="1"/>
</dbReference>
<protein>
    <recommendedName>
        <fullName evidence="3">PsbP C-terminal domain-containing protein</fullName>
    </recommendedName>
</protein>
<gene>
    <name evidence="1" type="ORF">L484_020653</name>
</gene>
<dbReference type="Proteomes" id="UP000030645">
    <property type="component" value="Unassembled WGS sequence"/>
</dbReference>